<proteinExistence type="predicted"/>
<organism evidence="5">
    <name type="scientific">marine metagenome</name>
    <dbReference type="NCBI Taxonomy" id="408172"/>
    <lineage>
        <taxon>unclassified sequences</taxon>
        <taxon>metagenomes</taxon>
        <taxon>ecological metagenomes</taxon>
    </lineage>
</organism>
<dbReference type="SMART" id="SM01092">
    <property type="entry name" value="CO_deh_flav_C"/>
    <property type="match status" value="1"/>
</dbReference>
<dbReference type="InterPro" id="IPR016166">
    <property type="entry name" value="FAD-bd_PCMH"/>
</dbReference>
<dbReference type="PANTHER" id="PTHR42659">
    <property type="entry name" value="XANTHINE DEHYDROGENASE SUBUNIT C-RELATED"/>
    <property type="match status" value="1"/>
</dbReference>
<evidence type="ECO:0000256" key="3">
    <source>
        <dbReference type="ARBA" id="ARBA00023002"/>
    </source>
</evidence>
<dbReference type="InterPro" id="IPR002346">
    <property type="entry name" value="Mopterin_DH_FAD-bd"/>
</dbReference>
<keyword evidence="2" id="KW-0274">FAD</keyword>
<dbReference type="PANTHER" id="PTHR42659:SF2">
    <property type="entry name" value="XANTHINE DEHYDROGENASE SUBUNIT C-RELATED"/>
    <property type="match status" value="1"/>
</dbReference>
<dbReference type="InterPro" id="IPR036318">
    <property type="entry name" value="FAD-bd_PCMH-like_sf"/>
</dbReference>
<gene>
    <name evidence="5" type="ORF">METZ01_LOCUS33652</name>
</gene>
<reference evidence="5" key="1">
    <citation type="submission" date="2018-05" db="EMBL/GenBank/DDBJ databases">
        <authorList>
            <person name="Lanie J.A."/>
            <person name="Ng W.-L."/>
            <person name="Kazmierczak K.M."/>
            <person name="Andrzejewski T.M."/>
            <person name="Davidsen T.M."/>
            <person name="Wayne K.J."/>
            <person name="Tettelin H."/>
            <person name="Glass J.I."/>
            <person name="Rusch D."/>
            <person name="Podicherti R."/>
            <person name="Tsui H.-C.T."/>
            <person name="Winkler M.E."/>
        </authorList>
    </citation>
    <scope>NUCLEOTIDE SEQUENCE</scope>
</reference>
<evidence type="ECO:0000313" key="5">
    <source>
        <dbReference type="EMBL" id="SUZ80798.1"/>
    </source>
</evidence>
<dbReference type="GO" id="GO:0016491">
    <property type="term" value="F:oxidoreductase activity"/>
    <property type="evidence" value="ECO:0007669"/>
    <property type="project" value="UniProtKB-KW"/>
</dbReference>
<dbReference type="Gene3D" id="3.30.465.10">
    <property type="match status" value="1"/>
</dbReference>
<dbReference type="InterPro" id="IPR036683">
    <property type="entry name" value="CO_DH_flav_C_dom_sf"/>
</dbReference>
<evidence type="ECO:0000256" key="2">
    <source>
        <dbReference type="ARBA" id="ARBA00022827"/>
    </source>
</evidence>
<keyword evidence="1" id="KW-0285">Flavoprotein</keyword>
<keyword evidence="3" id="KW-0560">Oxidoreductase</keyword>
<dbReference type="Pfam" id="PF03450">
    <property type="entry name" value="CO_deh_flav_C"/>
    <property type="match status" value="1"/>
</dbReference>
<dbReference type="Gene3D" id="3.30.43.10">
    <property type="entry name" value="Uridine Diphospho-n-acetylenolpyruvylglucosamine Reductase, domain 2"/>
    <property type="match status" value="1"/>
</dbReference>
<dbReference type="SUPFAM" id="SSF56176">
    <property type="entry name" value="FAD-binding/transporter-associated domain-like"/>
    <property type="match status" value="1"/>
</dbReference>
<dbReference type="GO" id="GO:0071949">
    <property type="term" value="F:FAD binding"/>
    <property type="evidence" value="ECO:0007669"/>
    <property type="project" value="InterPro"/>
</dbReference>
<dbReference type="InterPro" id="IPR005107">
    <property type="entry name" value="CO_DH_flav_C"/>
</dbReference>
<dbReference type="AlphaFoldDB" id="A0A381QPP8"/>
<dbReference type="SUPFAM" id="SSF55447">
    <property type="entry name" value="CO dehydrogenase flavoprotein C-terminal domain-like"/>
    <property type="match status" value="1"/>
</dbReference>
<accession>A0A381QPP8</accession>
<feature type="non-terminal residue" evidence="5">
    <location>
        <position position="1"/>
    </location>
</feature>
<evidence type="ECO:0000256" key="1">
    <source>
        <dbReference type="ARBA" id="ARBA00022630"/>
    </source>
</evidence>
<sequence>VTVTIARTLDDACAALAADPEALVLAGGTDLMVEVNRGDRSIGNVVAIDRVRELRGWTREGDVLRIGAGMTYAEMADPEFAAIVPALVQAARTIGSPQIRATGTIGGNVATASPAGDMLPVLVALDAVVELRSSDGGRHLPLDEFVVGVKANALDPGELITAVRVPVLDGPQEFLKVGPRNAMVISVASVALVVDPSGRTVRVGLGSVGPVPLRATEAEVLIAARIDWEGGGPLAAVDVDRFGDLVADAARPIDDHRGTAAYRRHAIGVMARRALVRAFGAAEGEAA</sequence>
<dbReference type="EMBL" id="UINC01001441">
    <property type="protein sequence ID" value="SUZ80798.1"/>
    <property type="molecule type" value="Genomic_DNA"/>
</dbReference>
<protein>
    <recommendedName>
        <fullName evidence="4">FAD-binding PCMH-type domain-containing protein</fullName>
    </recommendedName>
</protein>
<evidence type="ECO:0000259" key="4">
    <source>
        <dbReference type="PROSITE" id="PS51387"/>
    </source>
</evidence>
<dbReference type="InterPro" id="IPR016167">
    <property type="entry name" value="FAD-bd_PCMH_sub1"/>
</dbReference>
<dbReference type="Pfam" id="PF00941">
    <property type="entry name" value="FAD_binding_5"/>
    <property type="match status" value="1"/>
</dbReference>
<dbReference type="InterPro" id="IPR051312">
    <property type="entry name" value="Diverse_Substr_Oxidored"/>
</dbReference>
<dbReference type="InterPro" id="IPR016169">
    <property type="entry name" value="FAD-bd_PCMH_sub2"/>
</dbReference>
<dbReference type="Gene3D" id="3.30.390.50">
    <property type="entry name" value="CO dehydrogenase flavoprotein, C-terminal domain"/>
    <property type="match status" value="1"/>
</dbReference>
<feature type="domain" description="FAD-binding PCMH-type" evidence="4">
    <location>
        <begin position="1"/>
        <end position="170"/>
    </location>
</feature>
<name>A0A381QPP8_9ZZZZ</name>
<dbReference type="PROSITE" id="PS51387">
    <property type="entry name" value="FAD_PCMH"/>
    <property type="match status" value="1"/>
</dbReference>